<dbReference type="InterPro" id="IPR013229">
    <property type="entry name" value="PEGA"/>
</dbReference>
<evidence type="ECO:0000256" key="1">
    <source>
        <dbReference type="SAM" id="MobiDB-lite"/>
    </source>
</evidence>
<dbReference type="InterPro" id="IPR003646">
    <property type="entry name" value="SH3-like_bac-type"/>
</dbReference>
<dbReference type="PROSITE" id="PS51781">
    <property type="entry name" value="SH3B"/>
    <property type="match status" value="1"/>
</dbReference>
<dbReference type="Gene3D" id="2.30.30.40">
    <property type="entry name" value="SH3 Domains"/>
    <property type="match status" value="1"/>
</dbReference>
<accession>A0A0G1KRM3</accession>
<feature type="compositionally biased region" description="Polar residues" evidence="1">
    <location>
        <begin position="220"/>
        <end position="237"/>
    </location>
</feature>
<feature type="domain" description="SH3b" evidence="3">
    <location>
        <begin position="240"/>
        <end position="306"/>
    </location>
</feature>
<dbReference type="Pfam" id="PF08308">
    <property type="entry name" value="PEGA"/>
    <property type="match status" value="1"/>
</dbReference>
<gene>
    <name evidence="4" type="ORF">UW52_C0052G0006</name>
</gene>
<dbReference type="Pfam" id="PF08239">
    <property type="entry name" value="SH3_3"/>
    <property type="match status" value="1"/>
</dbReference>
<evidence type="ECO:0000256" key="2">
    <source>
        <dbReference type="SAM" id="Phobius"/>
    </source>
</evidence>
<keyword evidence="2" id="KW-0472">Membrane</keyword>
<dbReference type="EMBL" id="LCIQ01000052">
    <property type="protein sequence ID" value="KKT59002.1"/>
    <property type="molecule type" value="Genomic_DNA"/>
</dbReference>
<feature type="region of interest" description="Disordered" evidence="1">
    <location>
        <begin position="201"/>
        <end position="241"/>
    </location>
</feature>
<dbReference type="AlphaFoldDB" id="A0A0G1KRM3"/>
<keyword evidence="2" id="KW-0812">Transmembrane</keyword>
<dbReference type="Proteomes" id="UP000034521">
    <property type="component" value="Unassembled WGS sequence"/>
</dbReference>
<reference evidence="4 5" key="1">
    <citation type="journal article" date="2015" name="Nature">
        <title>rRNA introns, odd ribosomes, and small enigmatic genomes across a large radiation of phyla.</title>
        <authorList>
            <person name="Brown C.T."/>
            <person name="Hug L.A."/>
            <person name="Thomas B.C."/>
            <person name="Sharon I."/>
            <person name="Castelle C.J."/>
            <person name="Singh A."/>
            <person name="Wilkins M.J."/>
            <person name="Williams K.H."/>
            <person name="Banfield J.F."/>
        </authorList>
    </citation>
    <scope>NUCLEOTIDE SEQUENCE [LARGE SCALE GENOMIC DNA]</scope>
</reference>
<sequence length="306" mass="32884">MKQKVGFLVGIVFLFVAMGIVITVVRSRTPKQGELKVESQPSASVFLDDKHIGRTPIGKTSYKINSGEYTLKITPDTGAVTLANFQEKIKISPNTLTYVDVSLSESDLTTSSYVLWLEKMTGKKSELSVVTTPDGANVLLDDEPKGISPMIISDVTPGDHTLSVVSRGFSTRTIKIKLNAGYRLIASIKLSLGPGGASPIADVTATPSGKPIDTKPTPKGSPTGSPKATPTKSTSVDPTKPYALIKDTPTGFLRVRADAATTSAELTRVKPGEKYSILEEKSDWFKIQFEATKSGWISSQYAQKVE</sequence>
<comment type="caution">
    <text evidence="4">The sequence shown here is derived from an EMBL/GenBank/DDBJ whole genome shotgun (WGS) entry which is preliminary data.</text>
</comment>
<protein>
    <recommendedName>
        <fullName evidence="3">SH3b domain-containing protein</fullName>
    </recommendedName>
</protein>
<dbReference type="PANTHER" id="PTHR36194:SF1">
    <property type="entry name" value="S-LAYER-LIKE PROTEIN"/>
    <property type="match status" value="1"/>
</dbReference>
<evidence type="ECO:0000313" key="5">
    <source>
        <dbReference type="Proteomes" id="UP000034521"/>
    </source>
</evidence>
<organism evidence="4 5">
    <name type="scientific">Candidatus Gottesmanbacteria bacterium GW2011_GWA1_44_24b</name>
    <dbReference type="NCBI Taxonomy" id="1618437"/>
    <lineage>
        <taxon>Bacteria</taxon>
        <taxon>Candidatus Gottesmaniibacteriota</taxon>
    </lineage>
</organism>
<name>A0A0G1KRM3_9BACT</name>
<evidence type="ECO:0000259" key="3">
    <source>
        <dbReference type="PROSITE" id="PS51781"/>
    </source>
</evidence>
<dbReference type="PANTHER" id="PTHR36194">
    <property type="entry name" value="S-LAYER-LIKE PROTEIN"/>
    <property type="match status" value="1"/>
</dbReference>
<keyword evidence="2" id="KW-1133">Transmembrane helix</keyword>
<feature type="transmembrane region" description="Helical" evidence="2">
    <location>
        <begin position="6"/>
        <end position="25"/>
    </location>
</feature>
<evidence type="ECO:0000313" key="4">
    <source>
        <dbReference type="EMBL" id="KKT59002.1"/>
    </source>
</evidence>
<proteinExistence type="predicted"/>